<dbReference type="GO" id="GO:0010181">
    <property type="term" value="F:FMN binding"/>
    <property type="evidence" value="ECO:0007669"/>
    <property type="project" value="InterPro"/>
</dbReference>
<dbReference type="SMART" id="SM00900">
    <property type="entry name" value="FMN_bind"/>
    <property type="match status" value="1"/>
</dbReference>
<accession>A0A645FRU5</accession>
<evidence type="ECO:0000259" key="2">
    <source>
        <dbReference type="SMART" id="SM00900"/>
    </source>
</evidence>
<sequence>MILGIITAMVFVLVSAVFFTKKLSNDSRIRKLFSVIHKPLGYLLVVLAIAHLVLTLPLIKQRPIIIYILGIAMIICVIVSIMSWNLIKDKRKALFLHKISAFIIVPLIIAHIAFCVASLNKYQQKIAAISFSNPQISAIADGEYIGECNVGYIYAKVEVSVSNGVINNIELLDHHNERGEAGEGVIAKILAEQRIDVDAVASATNSSKVIKKAVENAIEKGLVK</sequence>
<dbReference type="AlphaFoldDB" id="A0A645FRU5"/>
<dbReference type="InterPro" id="IPR007329">
    <property type="entry name" value="FMN-bd"/>
</dbReference>
<keyword evidence="1" id="KW-1133">Transmembrane helix</keyword>
<keyword evidence="1" id="KW-0812">Transmembrane</keyword>
<feature type="transmembrane region" description="Helical" evidence="1">
    <location>
        <begin position="40"/>
        <end position="59"/>
    </location>
</feature>
<keyword evidence="1" id="KW-0472">Membrane</keyword>
<evidence type="ECO:0000313" key="3">
    <source>
        <dbReference type="EMBL" id="MPN14904.1"/>
    </source>
</evidence>
<dbReference type="EMBL" id="VSSQ01061592">
    <property type="protein sequence ID" value="MPN14904.1"/>
    <property type="molecule type" value="Genomic_DNA"/>
</dbReference>
<dbReference type="Gene3D" id="3.90.1010.20">
    <property type="match status" value="1"/>
</dbReference>
<proteinExistence type="predicted"/>
<feature type="domain" description="FMN-binding" evidence="2">
    <location>
        <begin position="151"/>
        <end position="221"/>
    </location>
</feature>
<dbReference type="GO" id="GO:0016020">
    <property type="term" value="C:membrane"/>
    <property type="evidence" value="ECO:0007669"/>
    <property type="project" value="InterPro"/>
</dbReference>
<gene>
    <name evidence="3" type="ORF">SDC9_162233</name>
</gene>
<evidence type="ECO:0000256" key="1">
    <source>
        <dbReference type="SAM" id="Phobius"/>
    </source>
</evidence>
<reference evidence="3" key="1">
    <citation type="submission" date="2019-08" db="EMBL/GenBank/DDBJ databases">
        <authorList>
            <person name="Kucharzyk K."/>
            <person name="Murdoch R.W."/>
            <person name="Higgins S."/>
            <person name="Loffler F."/>
        </authorList>
    </citation>
    <scope>NUCLEOTIDE SEQUENCE</scope>
</reference>
<feature type="transmembrane region" description="Helical" evidence="1">
    <location>
        <begin position="66"/>
        <end position="87"/>
    </location>
</feature>
<organism evidence="3">
    <name type="scientific">bioreactor metagenome</name>
    <dbReference type="NCBI Taxonomy" id="1076179"/>
    <lineage>
        <taxon>unclassified sequences</taxon>
        <taxon>metagenomes</taxon>
        <taxon>ecological metagenomes</taxon>
    </lineage>
</organism>
<name>A0A645FRU5_9ZZZZ</name>
<comment type="caution">
    <text evidence="3">The sequence shown here is derived from an EMBL/GenBank/DDBJ whole genome shotgun (WGS) entry which is preliminary data.</text>
</comment>
<protein>
    <recommendedName>
        <fullName evidence="2">FMN-binding domain-containing protein</fullName>
    </recommendedName>
</protein>
<dbReference type="Pfam" id="PF04205">
    <property type="entry name" value="FMN_bind"/>
    <property type="match status" value="1"/>
</dbReference>
<feature type="transmembrane region" description="Helical" evidence="1">
    <location>
        <begin position="99"/>
        <end position="119"/>
    </location>
</feature>